<dbReference type="PANTHER" id="PTHR33164:SF43">
    <property type="entry name" value="HTH-TYPE TRANSCRIPTIONAL REPRESSOR YETL"/>
    <property type="match status" value="1"/>
</dbReference>
<dbReference type="SUPFAM" id="SSF46785">
    <property type="entry name" value="Winged helix' DNA-binding domain"/>
    <property type="match status" value="1"/>
</dbReference>
<reference evidence="2 3" key="1">
    <citation type="journal article" date="2019" name="Int. J. Syst. Evol. Microbiol.">
        <title>The Global Catalogue of Microorganisms (GCM) 10K type strain sequencing project: providing services to taxonomists for standard genome sequencing and annotation.</title>
        <authorList>
            <consortium name="The Broad Institute Genomics Platform"/>
            <consortium name="The Broad Institute Genome Sequencing Center for Infectious Disease"/>
            <person name="Wu L."/>
            <person name="Ma J."/>
        </authorList>
    </citation>
    <scope>NUCLEOTIDE SEQUENCE [LARGE SCALE GENOMIC DNA]</scope>
    <source>
        <strain evidence="2 3">JCM 15575</strain>
    </source>
</reference>
<dbReference type="PANTHER" id="PTHR33164">
    <property type="entry name" value="TRANSCRIPTIONAL REGULATOR, MARR FAMILY"/>
    <property type="match status" value="1"/>
</dbReference>
<dbReference type="InterPro" id="IPR036388">
    <property type="entry name" value="WH-like_DNA-bd_sf"/>
</dbReference>
<gene>
    <name evidence="2" type="ORF">GCM10009807_06220</name>
</gene>
<protein>
    <recommendedName>
        <fullName evidence="1">HTH marR-type domain-containing protein</fullName>
    </recommendedName>
</protein>
<evidence type="ECO:0000313" key="3">
    <source>
        <dbReference type="Proteomes" id="UP001500596"/>
    </source>
</evidence>
<dbReference type="Proteomes" id="UP001500596">
    <property type="component" value="Unassembled WGS sequence"/>
</dbReference>
<name>A0ABN2G3L5_9MICO</name>
<dbReference type="Gene3D" id="1.10.10.10">
    <property type="entry name" value="Winged helix-like DNA-binding domain superfamily/Winged helix DNA-binding domain"/>
    <property type="match status" value="1"/>
</dbReference>
<feature type="domain" description="HTH marR-type" evidence="1">
    <location>
        <begin position="32"/>
        <end position="147"/>
    </location>
</feature>
<dbReference type="EMBL" id="BAAAPK010000001">
    <property type="protein sequence ID" value="GAA1664796.1"/>
    <property type="molecule type" value="Genomic_DNA"/>
</dbReference>
<sequence>MAAMISPSSSSLPALAVALRRYVDARNAALLAARLLLGVNELDARALLHIAANPGTRPGELRDYLGITSAGVTTLIDRLVERGAVRRDVDRDDRRVSRLTVIADLKGEPWNVLTRFDDAFSAAIERSDQNDAGRFAEALDGFTVAAQQARI</sequence>
<dbReference type="SMART" id="SM00347">
    <property type="entry name" value="HTH_MARR"/>
    <property type="match status" value="1"/>
</dbReference>
<comment type="caution">
    <text evidence="2">The sequence shown here is derived from an EMBL/GenBank/DDBJ whole genome shotgun (WGS) entry which is preliminary data.</text>
</comment>
<proteinExistence type="predicted"/>
<dbReference type="InterPro" id="IPR000835">
    <property type="entry name" value="HTH_MarR-typ"/>
</dbReference>
<evidence type="ECO:0000313" key="2">
    <source>
        <dbReference type="EMBL" id="GAA1664796.1"/>
    </source>
</evidence>
<dbReference type="Pfam" id="PF12802">
    <property type="entry name" value="MarR_2"/>
    <property type="match status" value="1"/>
</dbReference>
<organism evidence="2 3">
    <name type="scientific">Microbacterium lacus</name>
    <dbReference type="NCBI Taxonomy" id="415217"/>
    <lineage>
        <taxon>Bacteria</taxon>
        <taxon>Bacillati</taxon>
        <taxon>Actinomycetota</taxon>
        <taxon>Actinomycetes</taxon>
        <taxon>Micrococcales</taxon>
        <taxon>Microbacteriaceae</taxon>
        <taxon>Microbacterium</taxon>
    </lineage>
</organism>
<evidence type="ECO:0000259" key="1">
    <source>
        <dbReference type="SMART" id="SM00347"/>
    </source>
</evidence>
<dbReference type="InterPro" id="IPR039422">
    <property type="entry name" value="MarR/SlyA-like"/>
</dbReference>
<dbReference type="InterPro" id="IPR036390">
    <property type="entry name" value="WH_DNA-bd_sf"/>
</dbReference>
<dbReference type="RefSeq" id="WP_344051503.1">
    <property type="nucleotide sequence ID" value="NZ_BAAAPK010000001.1"/>
</dbReference>
<keyword evidence="3" id="KW-1185">Reference proteome</keyword>
<accession>A0ABN2G3L5</accession>